<name>A0ABW6RK41_9ACTN</name>
<reference evidence="2 3" key="1">
    <citation type="submission" date="2024-10" db="EMBL/GenBank/DDBJ databases">
        <title>The Natural Products Discovery Center: Release of the First 8490 Sequenced Strains for Exploring Actinobacteria Biosynthetic Diversity.</title>
        <authorList>
            <person name="Kalkreuter E."/>
            <person name="Kautsar S.A."/>
            <person name="Yang D."/>
            <person name="Bader C.D."/>
            <person name="Teijaro C.N."/>
            <person name="Fluegel L."/>
            <person name="Davis C.M."/>
            <person name="Simpson J.R."/>
            <person name="Lauterbach L."/>
            <person name="Steele A.D."/>
            <person name="Gui C."/>
            <person name="Meng S."/>
            <person name="Li G."/>
            <person name="Viehrig K."/>
            <person name="Ye F."/>
            <person name="Su P."/>
            <person name="Kiefer A.F."/>
            <person name="Nichols A."/>
            <person name="Cepeda A.J."/>
            <person name="Yan W."/>
            <person name="Fan B."/>
            <person name="Jiang Y."/>
            <person name="Adhikari A."/>
            <person name="Zheng C.-J."/>
            <person name="Schuster L."/>
            <person name="Cowan T.M."/>
            <person name="Smanski M.J."/>
            <person name="Chevrette M.G."/>
            <person name="De Carvalho L.P.S."/>
            <person name="Shen B."/>
        </authorList>
    </citation>
    <scope>NUCLEOTIDE SEQUENCE [LARGE SCALE GENOMIC DNA]</scope>
    <source>
        <strain evidence="2 3">NPDC003029</strain>
    </source>
</reference>
<dbReference type="RefSeq" id="WP_355715654.1">
    <property type="nucleotide sequence ID" value="NZ_JBEXNP010000003.1"/>
</dbReference>
<proteinExistence type="predicted"/>
<protein>
    <recommendedName>
        <fullName evidence="4">Regulatory protein</fullName>
    </recommendedName>
</protein>
<evidence type="ECO:0000256" key="1">
    <source>
        <dbReference type="SAM" id="MobiDB-lite"/>
    </source>
</evidence>
<dbReference type="EMBL" id="JBIAPK010000008">
    <property type="protein sequence ID" value="MFF3341905.1"/>
    <property type="molecule type" value="Genomic_DNA"/>
</dbReference>
<dbReference type="Proteomes" id="UP001601976">
    <property type="component" value="Unassembled WGS sequence"/>
</dbReference>
<feature type="compositionally biased region" description="Low complexity" evidence="1">
    <location>
        <begin position="72"/>
        <end position="81"/>
    </location>
</feature>
<evidence type="ECO:0000313" key="2">
    <source>
        <dbReference type="EMBL" id="MFF3341905.1"/>
    </source>
</evidence>
<gene>
    <name evidence="2" type="ORF">ACFYWW_24780</name>
</gene>
<sequence>MPESNNPTLQSQYANQVDADLEHNTKEQERVRSEVAALQAQLEALEKDHELLVSMRAALGTTPAKKTRATRTAKAGPAAKTVVPRARRAKASSDNDKRSRKTAQPDTGAKAKKATPPLRELVVAVLAKHDEPRSAAEVTQELAQAHPERTLSVTVVRNALEASVAKNQSERTKQQKSVYYRVVKDGQQATQQPAAAPSTAGV</sequence>
<feature type="compositionally biased region" description="Polar residues" evidence="1">
    <location>
        <begin position="1"/>
        <end position="15"/>
    </location>
</feature>
<evidence type="ECO:0008006" key="4">
    <source>
        <dbReference type="Google" id="ProtNLM"/>
    </source>
</evidence>
<feature type="region of interest" description="Disordered" evidence="1">
    <location>
        <begin position="59"/>
        <end position="117"/>
    </location>
</feature>
<evidence type="ECO:0000313" key="3">
    <source>
        <dbReference type="Proteomes" id="UP001601976"/>
    </source>
</evidence>
<accession>A0ABW6RK41</accession>
<feature type="compositionally biased region" description="Basic and acidic residues" evidence="1">
    <location>
        <begin position="20"/>
        <end position="30"/>
    </location>
</feature>
<keyword evidence="3" id="KW-1185">Reference proteome</keyword>
<feature type="region of interest" description="Disordered" evidence="1">
    <location>
        <begin position="1"/>
        <end position="30"/>
    </location>
</feature>
<comment type="caution">
    <text evidence="2">The sequence shown here is derived from an EMBL/GenBank/DDBJ whole genome shotgun (WGS) entry which is preliminary data.</text>
</comment>
<organism evidence="2 3">
    <name type="scientific">Streptomyces flavidovirens</name>
    <dbReference type="NCBI Taxonomy" id="67298"/>
    <lineage>
        <taxon>Bacteria</taxon>
        <taxon>Bacillati</taxon>
        <taxon>Actinomycetota</taxon>
        <taxon>Actinomycetes</taxon>
        <taxon>Kitasatosporales</taxon>
        <taxon>Streptomycetaceae</taxon>
        <taxon>Streptomyces</taxon>
    </lineage>
</organism>